<dbReference type="Proteomes" id="UP001139971">
    <property type="component" value="Unassembled WGS sequence"/>
</dbReference>
<name>A0A9X4BMB7_9GAMM</name>
<dbReference type="EMBL" id="JAOVZO020000020">
    <property type="protein sequence ID" value="MDC8015119.1"/>
    <property type="molecule type" value="Genomic_DNA"/>
</dbReference>
<accession>A0A9X4BMB7</accession>
<dbReference type="RefSeq" id="WP_263544142.1">
    <property type="nucleotide sequence ID" value="NZ_JAOVZO020000020.1"/>
</dbReference>
<reference evidence="1" key="1">
    <citation type="submission" date="2023-02" db="EMBL/GenBank/DDBJ databases">
        <title>Tahibacter soli sp. nov. isolated from soil.</title>
        <authorList>
            <person name="Baek J.H."/>
            <person name="Lee J.K."/>
            <person name="Choi D.G."/>
            <person name="Jeon C.O."/>
        </authorList>
    </citation>
    <scope>NUCLEOTIDE SEQUENCE</scope>
    <source>
        <strain evidence="1">BL</strain>
    </source>
</reference>
<evidence type="ECO:0000313" key="1">
    <source>
        <dbReference type="EMBL" id="MDC8015119.1"/>
    </source>
</evidence>
<sequence length="1201" mass="130088">MDNAHAATERHLLHFQTSPEFAGDSELTFYAGFTPHRVHAHTPATLADARIGNPLLQRLPDAQFSHYVEIDLPADEVQLTYLAQPIFIDGTRTENFLSLAVHVPRESRRKSATRGYALRRAAAGKPHPKLAWLFRHGDAESIAQALAQLRAGEFEVDFLADLVTPFDTASTLLMQHPGLINVGAGSGAPATILDDCVARGLRWRSRLVDAIEDLPGRWSRRVPLLDDGKPVVDDEGPVFTVELHDRVERTIEAPLTAALRYANQLAELQDQTWRVHYGSTTDEHDAVGAAMRDPAPRGGTRWTLQALSRMNGLRTHRDVVFEPPRDGGWSIHEAWSVDDTPPLTADVIAALAAGQVFARVDAVGVAGAWVGTFPAQALRDEHPAQFHARHESDRSGADYATVSLTLDALREDLTVDLALTTSTSDDALASVSIGVREAGGGERIVFTAQPSTRGRYGNLRVRVVNEWLRYLGAYVEFYDANDRPIVPQGWTSRIPFIDVRAMFDRHPTKRYLGMHSPIGTVFGVPLPPLTDTLNIPVPAEAASVQLYWGGLGTGRFDETVCAAGITCTSVMNLAIPVILLMAGSSEQDSRFLNNLMRDPRVRYGVYAAGAALIGSGGGYVGLSQDPGRAARTVALAIGPILVRKGAQKLATYLVRKAGEGFARRAIPFINFAFAVFDKAVNLAVLGQTIAAVVQSPFYYATRLTRTFDLHVNIRPESNRFPDIADVLRVQVLYDAGNSLPLSETRLPSTPVPSPIPVRFNDIAAGGRVRVFVFFYAENGWQAAMGASAWMDAQGRGGSSVLEIDVFVRNALIPLSRDSVYRHRRALSFEGGNYLWKDRPAPTATIGNDAALLGLVGITVADSPGMLAYAWRASGLNLPRDRPGAPTNEPMYAIRTVSMLADVDARRALVPVGFARQCGVAYDVGSADDGSGANFWLDPSRGEFDPDTNLAGGVHLRRIALSLTGTPRFEPGSNQSWGRFPAQIDSFIVHPQGYVAAVSTAQSKLYVLALPTQPGDDTAARMASLYSGDSGNTDDDAALDGSPRIGLMSQPRAIAVALDGRLLVLEDSNRRVQSFDLSGNPVPYFRQEGSAEKSPVLALRDDGASATTYVDLSVEARGYLFVLARTGAGNRPDHYRVDIYEPDGTFLVSTPRVVADKIAVDLERGLYTLNWETFAGADERIEPSVSLWVAPTPPPSGDGDGA</sequence>
<dbReference type="Gene3D" id="2.120.10.30">
    <property type="entry name" value="TolB, C-terminal domain"/>
    <property type="match status" value="1"/>
</dbReference>
<evidence type="ECO:0000313" key="2">
    <source>
        <dbReference type="Proteomes" id="UP001139971"/>
    </source>
</evidence>
<protein>
    <submittedName>
        <fullName evidence="1">Uncharacterized protein</fullName>
    </submittedName>
</protein>
<dbReference type="AlphaFoldDB" id="A0A9X4BMB7"/>
<keyword evidence="2" id="KW-1185">Reference proteome</keyword>
<organism evidence="1 2">
    <name type="scientific">Tahibacter soli</name>
    <dbReference type="NCBI Taxonomy" id="2983605"/>
    <lineage>
        <taxon>Bacteria</taxon>
        <taxon>Pseudomonadati</taxon>
        <taxon>Pseudomonadota</taxon>
        <taxon>Gammaproteobacteria</taxon>
        <taxon>Lysobacterales</taxon>
        <taxon>Rhodanobacteraceae</taxon>
        <taxon>Tahibacter</taxon>
    </lineage>
</organism>
<gene>
    <name evidence="1" type="ORF">OD750_021455</name>
</gene>
<dbReference type="InterPro" id="IPR011042">
    <property type="entry name" value="6-blade_b-propeller_TolB-like"/>
</dbReference>
<dbReference type="SUPFAM" id="SSF101898">
    <property type="entry name" value="NHL repeat"/>
    <property type="match status" value="1"/>
</dbReference>
<proteinExistence type="predicted"/>
<comment type="caution">
    <text evidence="1">The sequence shown here is derived from an EMBL/GenBank/DDBJ whole genome shotgun (WGS) entry which is preliminary data.</text>
</comment>